<dbReference type="CDD" id="cd01651">
    <property type="entry name" value="RT_G2_intron"/>
    <property type="match status" value="1"/>
</dbReference>
<dbReference type="PROSITE" id="PS50878">
    <property type="entry name" value="RT_POL"/>
    <property type="match status" value="1"/>
</dbReference>
<name>V2UUA4_9GAMM</name>
<dbReference type="InterPro" id="IPR013597">
    <property type="entry name" value="Mat_intron_G2"/>
</dbReference>
<protein>
    <recommendedName>
        <fullName evidence="2">Reverse transcriptase domain-containing protein</fullName>
    </recommendedName>
</protein>
<dbReference type="PANTHER" id="PTHR34047">
    <property type="entry name" value="NUCLEAR INTRON MATURASE 1, MITOCHONDRIAL-RELATED"/>
    <property type="match status" value="1"/>
</dbReference>
<dbReference type="OrthoDB" id="9793236at2"/>
<dbReference type="PATRIC" id="fig|1120928.5.peg.3306"/>
<dbReference type="Pfam" id="PF00078">
    <property type="entry name" value="RVT_1"/>
    <property type="match status" value="1"/>
</dbReference>
<comment type="similarity">
    <text evidence="1">Belongs to the bacterial reverse transcriptase family.</text>
</comment>
<dbReference type="AlphaFoldDB" id="V2UUA4"/>
<evidence type="ECO:0000256" key="1">
    <source>
        <dbReference type="ARBA" id="ARBA00034120"/>
    </source>
</evidence>
<dbReference type="STRING" id="202955.GCA_000759995_00579"/>
<gene>
    <name evidence="3" type="ORF">F990_03266</name>
</gene>
<dbReference type="RefSeq" id="WP_018679534.1">
    <property type="nucleotide sequence ID" value="NZ_AYEV01000045.1"/>
</dbReference>
<dbReference type="InterPro" id="IPR043502">
    <property type="entry name" value="DNA/RNA_pol_sf"/>
</dbReference>
<dbReference type="InterPro" id="IPR051083">
    <property type="entry name" value="GrpII_Intron_Splice-Mob/Def"/>
</dbReference>
<keyword evidence="4" id="KW-1185">Reference proteome</keyword>
<dbReference type="SUPFAM" id="SSF56672">
    <property type="entry name" value="DNA/RNA polymerases"/>
    <property type="match status" value="1"/>
</dbReference>
<evidence type="ECO:0000313" key="4">
    <source>
        <dbReference type="Proteomes" id="UP000017404"/>
    </source>
</evidence>
<feature type="domain" description="Reverse transcriptase" evidence="2">
    <location>
        <begin position="96"/>
        <end position="333"/>
    </location>
</feature>
<reference evidence="3 4" key="1">
    <citation type="submission" date="2013-10" db="EMBL/GenBank/DDBJ databases">
        <title>The Genome Sequence of Acinetobacter tjernbergiae CIP107465.</title>
        <authorList>
            <consortium name="The Broad Institute Genomics Platform"/>
            <consortium name="The Broad Institute Genome Sequencing Center for Infectious Disease"/>
            <person name="Cerqueira G."/>
            <person name="Feldgarden M."/>
            <person name="Courvalin P."/>
            <person name="Grillot-Courvalin C."/>
            <person name="Clermont D."/>
            <person name="Rocha E."/>
            <person name="Yoon E.-J."/>
            <person name="Nemec A."/>
            <person name="Young S.K."/>
            <person name="Zeng Q."/>
            <person name="Gargeya S."/>
            <person name="Fitzgerald M."/>
            <person name="Abouelleil A."/>
            <person name="Alvarado L."/>
            <person name="Berlin A.M."/>
            <person name="Chapman S.B."/>
            <person name="Gainer-Dewar J."/>
            <person name="Goldberg J."/>
            <person name="Gnerre S."/>
            <person name="Griggs A."/>
            <person name="Gujja S."/>
            <person name="Hansen M."/>
            <person name="Howarth C."/>
            <person name="Imamovic A."/>
            <person name="Ireland A."/>
            <person name="Larimer J."/>
            <person name="McCowan C."/>
            <person name="Murphy C."/>
            <person name="Pearson M."/>
            <person name="Poon T.W."/>
            <person name="Priest M."/>
            <person name="Roberts A."/>
            <person name="Saif S."/>
            <person name="Shea T."/>
            <person name="Sykes S."/>
            <person name="Wortman J."/>
            <person name="Nusbaum C."/>
            <person name="Birren B."/>
        </authorList>
    </citation>
    <scope>NUCLEOTIDE SEQUENCE [LARGE SCALE GENOMIC DNA]</scope>
    <source>
        <strain evidence="3 4">CIP 107465</strain>
    </source>
</reference>
<dbReference type="Pfam" id="PF08388">
    <property type="entry name" value="GIIM"/>
    <property type="match status" value="1"/>
</dbReference>
<dbReference type="EMBL" id="AYEV01000045">
    <property type="protein sequence ID" value="ESK53592.1"/>
    <property type="molecule type" value="Genomic_DNA"/>
</dbReference>
<sequence length="575" mass="66547">MTTQQMICAGAPSHQVIAWSNINWAKCHQEVRRLQARIVKATQERKHNKVKTLQWILTHSFSGKALAIKRVTENQGKQTSGVDGVIWSTPESKSQAILSLKRRGYQPKPLRRVYIPKANGKKRPLGIPTMHDRAMQALYLLALEPVAETTGDHRSFGFRTKRSTADAIEQCFIVLSRKHGAQWVLEGDIKGCFDNISHNWLLNHIQTDRMILKKWLKAGYMEDKQLFPTEAGTPQGGIISPTLANLVLDGLEAKLEAAFKQKRYANRIQTRLKVNYVRYADDFIVTGCSKELLEQEVKPIIEDFMRERGLMLSPEKTKITHIDEGFDFLGQNLRKYNGKLLTKPSKGNVATFLEKVRKVIKGNKTLDQEHLIYKLNPMIQGWSNYHRHIVAKETFARVDHEIWCALWQWALRRHPQKGKGWVRNRYFHTVDTRNWVFAEATGERFPDGNPILKSLRKMVDTPIRRHHPIRLEANPFDPTWNGYFEERMNLKMQHSLRGRKRLNYIWSKQDGCCPICRKLINNESGWKLHRKSLPFQGQQHGFTDTIMVHPHCSNQINALDLKVVKPVRESGLRKA</sequence>
<accession>V2UUA4</accession>
<dbReference type="Pfam" id="PF13655">
    <property type="entry name" value="RVT_N"/>
    <property type="match status" value="1"/>
</dbReference>
<dbReference type="InterPro" id="IPR030931">
    <property type="entry name" value="Group_II_RT_mat"/>
</dbReference>
<dbReference type="eggNOG" id="COG3344">
    <property type="taxonomic scope" value="Bacteria"/>
</dbReference>
<proteinExistence type="inferred from homology"/>
<dbReference type="Proteomes" id="UP000017404">
    <property type="component" value="Unassembled WGS sequence"/>
</dbReference>
<dbReference type="InterPro" id="IPR000477">
    <property type="entry name" value="RT_dom"/>
</dbReference>
<dbReference type="NCBIfam" id="TIGR04416">
    <property type="entry name" value="group_II_RT_mat"/>
    <property type="match status" value="1"/>
</dbReference>
<evidence type="ECO:0000259" key="2">
    <source>
        <dbReference type="PROSITE" id="PS50878"/>
    </source>
</evidence>
<comment type="caution">
    <text evidence="3">The sequence shown here is derived from an EMBL/GenBank/DDBJ whole genome shotgun (WGS) entry which is preliminary data.</text>
</comment>
<dbReference type="InterPro" id="IPR025960">
    <property type="entry name" value="RVT_N"/>
</dbReference>
<organism evidence="3 4">
    <name type="scientific">Acinetobacter tjernbergiae DSM 14971 = CIP 107465</name>
    <dbReference type="NCBI Taxonomy" id="1120928"/>
    <lineage>
        <taxon>Bacteria</taxon>
        <taxon>Pseudomonadati</taxon>
        <taxon>Pseudomonadota</taxon>
        <taxon>Gammaproteobacteria</taxon>
        <taxon>Moraxellales</taxon>
        <taxon>Moraxellaceae</taxon>
        <taxon>Acinetobacter</taxon>
    </lineage>
</organism>
<dbReference type="PANTHER" id="PTHR34047:SF10">
    <property type="entry name" value="GROUP II INTRON-ASSOCIATED OPEN READING FRAME"/>
    <property type="match status" value="1"/>
</dbReference>
<dbReference type="eggNOG" id="COG1403">
    <property type="taxonomic scope" value="Bacteria"/>
</dbReference>
<evidence type="ECO:0000313" key="3">
    <source>
        <dbReference type="EMBL" id="ESK53592.1"/>
    </source>
</evidence>